<sequence>MEIVSGKHDMNGKVALVTGALGGIGLATVQTFLREGAIVIATDYKETNRLEEKLNHRNLHTIDCDITDEQAVDSLINESVTKFGQFDVVVHCAGIYETTPDHELSLEAWKRMLDINLTGTFLVTNKAFQQMKGHGGKIVCLASNAGQTGGDLAGLHYAASKGGVIAYMKRLAKAGAKHHVYVNAIAPGPIQSEMIQGVPFDVDAFPLGRIGAPEDVAETALFLSSQSSNYITGQVIGVNGGLVI</sequence>
<reference evidence="4" key="1">
    <citation type="journal article" date="2021" name="PeerJ">
        <title>Extensive microbial diversity within the chicken gut microbiome revealed by metagenomics and culture.</title>
        <authorList>
            <person name="Gilroy R."/>
            <person name="Ravi A."/>
            <person name="Getino M."/>
            <person name="Pursley I."/>
            <person name="Horton D.L."/>
            <person name="Alikhan N.F."/>
            <person name="Baker D."/>
            <person name="Gharbi K."/>
            <person name="Hall N."/>
            <person name="Watson M."/>
            <person name="Adriaenssens E.M."/>
            <person name="Foster-Nyarko E."/>
            <person name="Jarju S."/>
            <person name="Secka A."/>
            <person name="Antonio M."/>
            <person name="Oren A."/>
            <person name="Chaudhuri R.R."/>
            <person name="La Ragione R."/>
            <person name="Hildebrand F."/>
            <person name="Pallen M.J."/>
        </authorList>
    </citation>
    <scope>NUCLEOTIDE SEQUENCE</scope>
    <source>
        <strain evidence="4">CHK169-2315</strain>
    </source>
</reference>
<dbReference type="Pfam" id="PF13561">
    <property type="entry name" value="adh_short_C2"/>
    <property type="match status" value="1"/>
</dbReference>
<dbReference type="GO" id="GO:0016616">
    <property type="term" value="F:oxidoreductase activity, acting on the CH-OH group of donors, NAD or NADP as acceptor"/>
    <property type="evidence" value="ECO:0007669"/>
    <property type="project" value="UniProtKB-ARBA"/>
</dbReference>
<dbReference type="PANTHER" id="PTHR42760:SF133">
    <property type="entry name" value="3-OXOACYL-[ACYL-CARRIER-PROTEIN] REDUCTASE"/>
    <property type="match status" value="1"/>
</dbReference>
<dbReference type="InterPro" id="IPR002347">
    <property type="entry name" value="SDR_fam"/>
</dbReference>
<keyword evidence="2" id="KW-0560">Oxidoreductase</keyword>
<dbReference type="SMART" id="SM00822">
    <property type="entry name" value="PKS_KR"/>
    <property type="match status" value="1"/>
</dbReference>
<dbReference type="GO" id="GO:0048038">
    <property type="term" value="F:quinone binding"/>
    <property type="evidence" value="ECO:0007669"/>
    <property type="project" value="TreeGrafter"/>
</dbReference>
<dbReference type="GO" id="GO:0008206">
    <property type="term" value="P:bile acid metabolic process"/>
    <property type="evidence" value="ECO:0007669"/>
    <property type="project" value="UniProtKB-ARBA"/>
</dbReference>
<reference evidence="4" key="2">
    <citation type="submission" date="2021-04" db="EMBL/GenBank/DDBJ databases">
        <authorList>
            <person name="Gilroy R."/>
        </authorList>
    </citation>
    <scope>NUCLEOTIDE SEQUENCE</scope>
    <source>
        <strain evidence="4">CHK169-2315</strain>
    </source>
</reference>
<accession>A0A9D1PJE6</accession>
<evidence type="ECO:0000256" key="2">
    <source>
        <dbReference type="ARBA" id="ARBA00023002"/>
    </source>
</evidence>
<dbReference type="CDD" id="cd05233">
    <property type="entry name" value="SDR_c"/>
    <property type="match status" value="1"/>
</dbReference>
<dbReference type="PRINTS" id="PR00081">
    <property type="entry name" value="GDHRDH"/>
</dbReference>
<dbReference type="PANTHER" id="PTHR42760">
    <property type="entry name" value="SHORT-CHAIN DEHYDROGENASES/REDUCTASES FAMILY MEMBER"/>
    <property type="match status" value="1"/>
</dbReference>
<dbReference type="FunFam" id="3.40.50.720:FF:000084">
    <property type="entry name" value="Short-chain dehydrogenase reductase"/>
    <property type="match status" value="1"/>
</dbReference>
<evidence type="ECO:0000259" key="3">
    <source>
        <dbReference type="SMART" id="SM00822"/>
    </source>
</evidence>
<name>A0A9D1PJE6_9BACI</name>
<evidence type="ECO:0000313" key="4">
    <source>
        <dbReference type="EMBL" id="HIV73501.1"/>
    </source>
</evidence>
<dbReference type="AlphaFoldDB" id="A0A9D1PJE6"/>
<protein>
    <submittedName>
        <fullName evidence="4">SDR family oxidoreductase</fullName>
    </submittedName>
</protein>
<dbReference type="Gene3D" id="3.40.50.720">
    <property type="entry name" value="NAD(P)-binding Rossmann-like Domain"/>
    <property type="match status" value="1"/>
</dbReference>
<feature type="domain" description="Ketoreductase" evidence="3">
    <location>
        <begin position="13"/>
        <end position="193"/>
    </location>
</feature>
<dbReference type="Proteomes" id="UP000823937">
    <property type="component" value="Unassembled WGS sequence"/>
</dbReference>
<comment type="caution">
    <text evidence="4">The sequence shown here is derived from an EMBL/GenBank/DDBJ whole genome shotgun (WGS) entry which is preliminary data.</text>
</comment>
<dbReference type="InterPro" id="IPR036291">
    <property type="entry name" value="NAD(P)-bd_dom_sf"/>
</dbReference>
<dbReference type="GO" id="GO:0006633">
    <property type="term" value="P:fatty acid biosynthetic process"/>
    <property type="evidence" value="ECO:0007669"/>
    <property type="project" value="TreeGrafter"/>
</dbReference>
<comment type="similarity">
    <text evidence="1">Belongs to the short-chain dehydrogenases/reductases (SDR) family.</text>
</comment>
<evidence type="ECO:0000313" key="5">
    <source>
        <dbReference type="Proteomes" id="UP000823937"/>
    </source>
</evidence>
<proteinExistence type="inferred from homology"/>
<evidence type="ECO:0000256" key="1">
    <source>
        <dbReference type="ARBA" id="ARBA00006484"/>
    </source>
</evidence>
<dbReference type="EMBL" id="DXHX01000007">
    <property type="protein sequence ID" value="HIV73501.1"/>
    <property type="molecule type" value="Genomic_DNA"/>
</dbReference>
<dbReference type="PRINTS" id="PR00080">
    <property type="entry name" value="SDRFAMILY"/>
</dbReference>
<organism evidence="4 5">
    <name type="scientific">Candidatus Pseudogracilibacillus intestinigallinarum</name>
    <dbReference type="NCBI Taxonomy" id="2838742"/>
    <lineage>
        <taxon>Bacteria</taxon>
        <taxon>Bacillati</taxon>
        <taxon>Bacillota</taxon>
        <taxon>Bacilli</taxon>
        <taxon>Bacillales</taxon>
        <taxon>Bacillaceae</taxon>
        <taxon>Pseudogracilibacillus</taxon>
    </lineage>
</organism>
<dbReference type="SUPFAM" id="SSF51735">
    <property type="entry name" value="NAD(P)-binding Rossmann-fold domains"/>
    <property type="match status" value="1"/>
</dbReference>
<dbReference type="InterPro" id="IPR057326">
    <property type="entry name" value="KR_dom"/>
</dbReference>
<gene>
    <name evidence="4" type="ORF">H9895_00290</name>
</gene>